<reference evidence="6" key="1">
    <citation type="submission" date="2019-03" db="EMBL/GenBank/DDBJ databases">
        <authorList>
            <person name="Mank J."/>
            <person name="Almeida P."/>
        </authorList>
    </citation>
    <scope>NUCLEOTIDE SEQUENCE</scope>
    <source>
        <strain evidence="6">78183</strain>
    </source>
</reference>
<proteinExistence type="inferred from homology"/>
<name>A0A6N2KP30_SALVM</name>
<dbReference type="GO" id="GO:0003735">
    <property type="term" value="F:structural constituent of ribosome"/>
    <property type="evidence" value="ECO:0007669"/>
    <property type="project" value="InterPro"/>
</dbReference>
<feature type="compositionally biased region" description="Basic and acidic residues" evidence="4">
    <location>
        <begin position="486"/>
        <end position="499"/>
    </location>
</feature>
<gene>
    <name evidence="6" type="ORF">SVIM_LOCUS117538</name>
</gene>
<feature type="transmembrane region" description="Helical" evidence="5">
    <location>
        <begin position="412"/>
        <end position="437"/>
    </location>
</feature>
<evidence type="ECO:0000256" key="1">
    <source>
        <dbReference type="ARBA" id="ARBA00006227"/>
    </source>
</evidence>
<dbReference type="Gene3D" id="3.90.1180.10">
    <property type="entry name" value="Ribosomal protein L13"/>
    <property type="match status" value="1"/>
</dbReference>
<dbReference type="PANTHER" id="PTHR11545">
    <property type="entry name" value="RIBOSOMAL PROTEIN L13"/>
    <property type="match status" value="1"/>
</dbReference>
<dbReference type="GO" id="GO:0003729">
    <property type="term" value="F:mRNA binding"/>
    <property type="evidence" value="ECO:0007669"/>
    <property type="project" value="TreeGrafter"/>
</dbReference>
<keyword evidence="5" id="KW-0472">Membrane</keyword>
<dbReference type="GO" id="GO:0017148">
    <property type="term" value="P:negative regulation of translation"/>
    <property type="evidence" value="ECO:0007669"/>
    <property type="project" value="TreeGrafter"/>
</dbReference>
<accession>A0A6N2KP30</accession>
<keyword evidence="5" id="KW-0812">Transmembrane</keyword>
<feature type="region of interest" description="Disordered" evidence="4">
    <location>
        <begin position="473"/>
        <end position="499"/>
    </location>
</feature>
<dbReference type="GO" id="GO:0006412">
    <property type="term" value="P:translation"/>
    <property type="evidence" value="ECO:0007669"/>
    <property type="project" value="InterPro"/>
</dbReference>
<dbReference type="EMBL" id="CAADRP010000613">
    <property type="protein sequence ID" value="VFU30380.1"/>
    <property type="molecule type" value="Genomic_DNA"/>
</dbReference>
<dbReference type="InterPro" id="IPR005822">
    <property type="entry name" value="Ribosomal_uL13"/>
</dbReference>
<organism evidence="6">
    <name type="scientific">Salix viminalis</name>
    <name type="common">Common osier</name>
    <name type="synonym">Basket willow</name>
    <dbReference type="NCBI Taxonomy" id="40686"/>
    <lineage>
        <taxon>Eukaryota</taxon>
        <taxon>Viridiplantae</taxon>
        <taxon>Streptophyta</taxon>
        <taxon>Embryophyta</taxon>
        <taxon>Tracheophyta</taxon>
        <taxon>Spermatophyta</taxon>
        <taxon>Magnoliopsida</taxon>
        <taxon>eudicotyledons</taxon>
        <taxon>Gunneridae</taxon>
        <taxon>Pentapetalae</taxon>
        <taxon>rosids</taxon>
        <taxon>fabids</taxon>
        <taxon>Malpighiales</taxon>
        <taxon>Salicaceae</taxon>
        <taxon>Saliceae</taxon>
        <taxon>Salix</taxon>
    </lineage>
</organism>
<protein>
    <submittedName>
        <fullName evidence="6">Uncharacterized protein</fullName>
    </submittedName>
</protein>
<sequence>MHAWVVLGAYNEILSPSESRGGLGFSEVQTDSISFNDDVFGNIFRCKMWTETRLKAIMEELLWYQESREKWVCHGNRNTEFFHSLTKIRRRLNHIHGLFLSDGERVLTRINYNQKLFSSILLSSALQILDLQIYGGGSTSQAVPFRVACVISSRGTPENVLVAQEVMHHIQHSKSKQVTLEASLIQRRLLIEDSSSGFLGMDRSSHLLRGRKIWLNSDESRVMCSSNVIRRGQKLELSQLVMGIPLLGARFVITSIPIYSAIQIFWLSQAVCEASTDKIVQDFILGREDWNAISRLRQFGGLGLRDARFLGQIIETTLRFNLEGLRWRVFDATGQVLGRLASQILTIIQGNDKPTDAPCRDDGDICAVLNAKDVYRTPQGKEFKRLDGQGPYRSHPKSCSAPVIFLEIAIRVFFLLLVTQLDYATIYLQYLLCLYALQDRDRKQRIFPDSEHPFGDQPLEPYVQPPRKVRAMIRAKKKANQQEQGGNDKKREVEEELTK</sequence>
<dbReference type="AlphaFoldDB" id="A0A6N2KP30"/>
<evidence type="ECO:0000256" key="3">
    <source>
        <dbReference type="ARBA" id="ARBA00023274"/>
    </source>
</evidence>
<dbReference type="GO" id="GO:0005762">
    <property type="term" value="C:mitochondrial large ribosomal subunit"/>
    <property type="evidence" value="ECO:0007669"/>
    <property type="project" value="TreeGrafter"/>
</dbReference>
<keyword evidence="2" id="KW-0689">Ribosomal protein</keyword>
<evidence type="ECO:0000256" key="2">
    <source>
        <dbReference type="ARBA" id="ARBA00022980"/>
    </source>
</evidence>
<evidence type="ECO:0000313" key="6">
    <source>
        <dbReference type="EMBL" id="VFU30380.1"/>
    </source>
</evidence>
<dbReference type="SUPFAM" id="SSF52161">
    <property type="entry name" value="Ribosomal protein L13"/>
    <property type="match status" value="1"/>
</dbReference>
<keyword evidence="5" id="KW-1133">Transmembrane helix</keyword>
<comment type="similarity">
    <text evidence="1">Belongs to the universal ribosomal protein uL13 family.</text>
</comment>
<dbReference type="PANTHER" id="PTHR11545:SF2">
    <property type="entry name" value="LARGE RIBOSOMAL SUBUNIT PROTEIN UL13M"/>
    <property type="match status" value="1"/>
</dbReference>
<dbReference type="Pfam" id="PF00572">
    <property type="entry name" value="Ribosomal_L13"/>
    <property type="match status" value="1"/>
</dbReference>
<evidence type="ECO:0000256" key="4">
    <source>
        <dbReference type="SAM" id="MobiDB-lite"/>
    </source>
</evidence>
<dbReference type="InterPro" id="IPR036899">
    <property type="entry name" value="Ribosomal_uL13_sf"/>
</dbReference>
<keyword evidence="3" id="KW-0687">Ribonucleoprotein</keyword>
<evidence type="ECO:0000256" key="5">
    <source>
        <dbReference type="SAM" id="Phobius"/>
    </source>
</evidence>